<proteinExistence type="predicted"/>
<protein>
    <submittedName>
        <fullName evidence="1">Uncharacterized protein</fullName>
    </submittedName>
</protein>
<keyword evidence="2" id="KW-1185">Reference proteome</keyword>
<dbReference type="EMBL" id="CP013661">
    <property type="protein sequence ID" value="ALS77960.1"/>
    <property type="molecule type" value="Genomic_DNA"/>
</dbReference>
<evidence type="ECO:0000313" key="2">
    <source>
        <dbReference type="Proteomes" id="UP000065533"/>
    </source>
</evidence>
<sequence>MADAKLWQKVYSVLQKAIKRSGEFTSKISKKYTPNSIMWASTQKTDKEKISFFFVCFRLES</sequence>
<organism evidence="1 2">
    <name type="scientific">Planococcus kocurii</name>
    <dbReference type="NCBI Taxonomy" id="1374"/>
    <lineage>
        <taxon>Bacteria</taxon>
        <taxon>Bacillati</taxon>
        <taxon>Bacillota</taxon>
        <taxon>Bacilli</taxon>
        <taxon>Bacillales</taxon>
        <taxon>Caryophanaceae</taxon>
        <taxon>Planococcus</taxon>
    </lineage>
</organism>
<dbReference type="Proteomes" id="UP000065533">
    <property type="component" value="Chromosome"/>
</dbReference>
<gene>
    <name evidence="1" type="ORF">AUO94_04555</name>
</gene>
<name>A0ABM5WUI5_9BACL</name>
<accession>A0ABM5WUI5</accession>
<evidence type="ECO:0000313" key="1">
    <source>
        <dbReference type="EMBL" id="ALS77960.1"/>
    </source>
</evidence>
<reference evidence="1" key="1">
    <citation type="submission" date="2016-01" db="EMBL/GenBank/DDBJ databases">
        <title>Complete genome of Planococcus kocurri type strain.</title>
        <authorList>
            <person name="See-Too W.S."/>
        </authorList>
    </citation>
    <scope>NUCLEOTIDE SEQUENCE [LARGE SCALE GENOMIC DNA]</scope>
    <source>
        <strain evidence="1">ATCC 43650</strain>
    </source>
</reference>